<dbReference type="InterPro" id="IPR013096">
    <property type="entry name" value="Cupin_2"/>
</dbReference>
<protein>
    <submittedName>
        <fullName evidence="2">Cupin domain-containing protein</fullName>
    </submittedName>
</protein>
<dbReference type="InterPro" id="IPR014710">
    <property type="entry name" value="RmlC-like_jellyroll"/>
</dbReference>
<evidence type="ECO:0000313" key="2">
    <source>
        <dbReference type="EMBL" id="QSV44335.1"/>
    </source>
</evidence>
<dbReference type="PANTHER" id="PTHR37694:SF1">
    <property type="entry name" value="SLR8022 PROTEIN"/>
    <property type="match status" value="1"/>
</dbReference>
<evidence type="ECO:0000313" key="3">
    <source>
        <dbReference type="Proteomes" id="UP000663651"/>
    </source>
</evidence>
<name>A0ABX7PZU2_9BACT</name>
<dbReference type="SUPFAM" id="SSF51182">
    <property type="entry name" value="RmlC-like cupins"/>
    <property type="match status" value="1"/>
</dbReference>
<dbReference type="Pfam" id="PF07883">
    <property type="entry name" value="Cupin_2"/>
    <property type="match status" value="1"/>
</dbReference>
<gene>
    <name evidence="2" type="ORF">JZM60_09085</name>
</gene>
<dbReference type="InterPro" id="IPR011051">
    <property type="entry name" value="RmlC_Cupin_sf"/>
</dbReference>
<organism evidence="2 3">
    <name type="scientific">Geobacter benzoatilyticus</name>
    <dbReference type="NCBI Taxonomy" id="2815309"/>
    <lineage>
        <taxon>Bacteria</taxon>
        <taxon>Pseudomonadati</taxon>
        <taxon>Thermodesulfobacteriota</taxon>
        <taxon>Desulfuromonadia</taxon>
        <taxon>Geobacterales</taxon>
        <taxon>Geobacteraceae</taxon>
        <taxon>Geobacter</taxon>
    </lineage>
</organism>
<dbReference type="CDD" id="cd02230">
    <property type="entry name" value="cupin_HP0902-like"/>
    <property type="match status" value="1"/>
</dbReference>
<evidence type="ECO:0000259" key="1">
    <source>
        <dbReference type="Pfam" id="PF07883"/>
    </source>
</evidence>
<proteinExistence type="predicted"/>
<reference evidence="2 3" key="1">
    <citation type="submission" date="2021-03" db="EMBL/GenBank/DDBJ databases">
        <title>Geobacter metallireducens gen. nov. sp. nov., a microorganism capable of coupling the complete oxidation of organic compounds to the reduction of iron and other metals.</title>
        <authorList>
            <person name="Li Y."/>
        </authorList>
    </citation>
    <scope>NUCLEOTIDE SEQUENCE [LARGE SCALE GENOMIC DNA]</scope>
    <source>
        <strain evidence="2 3">Jerry-YX</strain>
    </source>
</reference>
<dbReference type="PANTHER" id="PTHR37694">
    <property type="entry name" value="SLR8022 PROTEIN"/>
    <property type="match status" value="1"/>
</dbReference>
<dbReference type="Gene3D" id="2.60.120.10">
    <property type="entry name" value="Jelly Rolls"/>
    <property type="match status" value="1"/>
</dbReference>
<dbReference type="Proteomes" id="UP000663651">
    <property type="component" value="Chromosome"/>
</dbReference>
<dbReference type="RefSeq" id="WP_207161957.1">
    <property type="nucleotide sequence ID" value="NZ_CP071382.1"/>
</dbReference>
<keyword evidence="3" id="KW-1185">Reference proteome</keyword>
<feature type="domain" description="Cupin type-2" evidence="1">
    <location>
        <begin position="41"/>
        <end position="106"/>
    </location>
</feature>
<dbReference type="EMBL" id="CP071382">
    <property type="protein sequence ID" value="QSV44335.1"/>
    <property type="molecule type" value="Genomic_DNA"/>
</dbReference>
<sequence>MSGTTESLVGRAIDLKELIAYQDGSVVSKTLNDKKVGTITLFAFDEGQGLSEHTAPYDAFVEIVDGEADITIAGTGHRVKEGQFIIMPANQPHALRAVTPFKMLLVMIRA</sequence>
<accession>A0ABX7PZU2</accession>